<dbReference type="PANTHER" id="PTHR28207:SF1">
    <property type="entry name" value="ATP SYNTHASE SUBUNIT H, MITOCHONDRIAL"/>
    <property type="match status" value="1"/>
</dbReference>
<proteinExistence type="predicted"/>
<name>A0A1E4TSA4_PACTA</name>
<dbReference type="EMBL" id="KV454015">
    <property type="protein sequence ID" value="ODV94620.1"/>
    <property type="molecule type" value="Genomic_DNA"/>
</dbReference>
<feature type="compositionally biased region" description="Acidic residues" evidence="1">
    <location>
        <begin position="99"/>
        <end position="114"/>
    </location>
</feature>
<evidence type="ECO:0000256" key="1">
    <source>
        <dbReference type="SAM" id="MobiDB-lite"/>
    </source>
</evidence>
<dbReference type="AlphaFoldDB" id="A0A1E4TSA4"/>
<keyword evidence="3" id="KW-1185">Reference proteome</keyword>
<organism evidence="2 3">
    <name type="scientific">Pachysolen tannophilus NRRL Y-2460</name>
    <dbReference type="NCBI Taxonomy" id="669874"/>
    <lineage>
        <taxon>Eukaryota</taxon>
        <taxon>Fungi</taxon>
        <taxon>Dikarya</taxon>
        <taxon>Ascomycota</taxon>
        <taxon>Saccharomycotina</taxon>
        <taxon>Pichiomycetes</taxon>
        <taxon>Pachysolenaceae</taxon>
        <taxon>Pachysolen</taxon>
    </lineage>
</organism>
<evidence type="ECO:0008006" key="4">
    <source>
        <dbReference type="Google" id="ProtNLM"/>
    </source>
</evidence>
<evidence type="ECO:0000313" key="2">
    <source>
        <dbReference type="EMBL" id="ODV94620.1"/>
    </source>
</evidence>
<dbReference type="Proteomes" id="UP000094236">
    <property type="component" value="Unassembled WGS sequence"/>
</dbReference>
<gene>
    <name evidence="2" type="ORF">PACTADRAFT_3505</name>
</gene>
<reference evidence="3" key="1">
    <citation type="submission" date="2016-05" db="EMBL/GenBank/DDBJ databases">
        <title>Comparative genomics of biotechnologically important yeasts.</title>
        <authorList>
            <consortium name="DOE Joint Genome Institute"/>
            <person name="Riley R."/>
            <person name="Haridas S."/>
            <person name="Wolfe K.H."/>
            <person name="Lopes M.R."/>
            <person name="Hittinger C.T."/>
            <person name="Goker M."/>
            <person name="Salamov A."/>
            <person name="Wisecaver J."/>
            <person name="Long T.M."/>
            <person name="Aerts A.L."/>
            <person name="Barry K."/>
            <person name="Choi C."/>
            <person name="Clum A."/>
            <person name="Coughlan A.Y."/>
            <person name="Deshpande S."/>
            <person name="Douglass A.P."/>
            <person name="Hanson S.J."/>
            <person name="Klenk H.-P."/>
            <person name="Labutti K."/>
            <person name="Lapidus A."/>
            <person name="Lindquist E."/>
            <person name="Lipzen A."/>
            <person name="Meier-Kolthoff J.P."/>
            <person name="Ohm R.A."/>
            <person name="Otillar R.P."/>
            <person name="Pangilinan J."/>
            <person name="Peng Y."/>
            <person name="Rokas A."/>
            <person name="Rosa C.A."/>
            <person name="Scheuner C."/>
            <person name="Sibirny A.A."/>
            <person name="Slot J.C."/>
            <person name="Stielow J.B."/>
            <person name="Sun H."/>
            <person name="Kurtzman C.P."/>
            <person name="Blackwell M."/>
            <person name="Grigoriev I.V."/>
            <person name="Jeffries T.W."/>
        </authorList>
    </citation>
    <scope>NUCLEOTIDE SEQUENCE [LARGE SCALE GENOMIC DNA]</scope>
    <source>
        <strain evidence="3">NRRL Y-2460</strain>
    </source>
</reference>
<dbReference type="Pfam" id="PF10775">
    <property type="entry name" value="ATP_sub_h"/>
    <property type="match status" value="1"/>
</dbReference>
<protein>
    <recommendedName>
        <fullName evidence="4">ATP synthase subunit H, mitochondrial</fullName>
    </recommendedName>
</protein>
<dbReference type="PANTHER" id="PTHR28207">
    <property type="entry name" value="ATP SYNTHASE SUBUNIT H, MITOCHONDRIAL"/>
    <property type="match status" value="1"/>
</dbReference>
<dbReference type="OrthoDB" id="274752at2759"/>
<dbReference type="InterPro" id="IPR019711">
    <property type="entry name" value="ATP_synth_F0_suH"/>
</dbReference>
<evidence type="ECO:0000313" key="3">
    <source>
        <dbReference type="Proteomes" id="UP000094236"/>
    </source>
</evidence>
<dbReference type="STRING" id="669874.A0A1E4TSA4"/>
<dbReference type="GO" id="GO:0046933">
    <property type="term" value="F:proton-transporting ATP synthase activity, rotational mechanism"/>
    <property type="evidence" value="ECO:0007669"/>
    <property type="project" value="TreeGrafter"/>
</dbReference>
<accession>A0A1E4TSA4</accession>
<feature type="region of interest" description="Disordered" evidence="1">
    <location>
        <begin position="81"/>
        <end position="114"/>
    </location>
</feature>
<sequence>MFAQVIRSSRILTAKTSVRAFSVAPVRYNLISDLYVRELKSFKPAPLSEAEAASSTKPWAVPAAAKVPEVEGSAEELAAYDSAEVTTESVKEGEVSSAAEEDWFVFPEEEEHHH</sequence>